<gene>
    <name evidence="2" type="ORF">PoB_002273100</name>
</gene>
<keyword evidence="3" id="KW-1185">Reference proteome</keyword>
<reference evidence="2 3" key="1">
    <citation type="journal article" date="2021" name="Elife">
        <title>Chloroplast acquisition without the gene transfer in kleptoplastic sea slugs, Plakobranchus ocellatus.</title>
        <authorList>
            <person name="Maeda T."/>
            <person name="Takahashi S."/>
            <person name="Yoshida T."/>
            <person name="Shimamura S."/>
            <person name="Takaki Y."/>
            <person name="Nagai Y."/>
            <person name="Toyoda A."/>
            <person name="Suzuki Y."/>
            <person name="Arimoto A."/>
            <person name="Ishii H."/>
            <person name="Satoh N."/>
            <person name="Nishiyama T."/>
            <person name="Hasebe M."/>
            <person name="Maruyama T."/>
            <person name="Minagawa J."/>
            <person name="Obokata J."/>
            <person name="Shigenobu S."/>
        </authorList>
    </citation>
    <scope>NUCLEOTIDE SEQUENCE [LARGE SCALE GENOMIC DNA]</scope>
</reference>
<feature type="region of interest" description="Disordered" evidence="1">
    <location>
        <begin position="86"/>
        <end position="124"/>
    </location>
</feature>
<accession>A0AAV3ZJT8</accession>
<sequence length="124" mass="13704">MSLIVAYNKQWVKNQALLSTKWVAWSLKTCESKGGEESYGTLSHDVVYAKNNQDPTVSRCFGSVSGIVDSKSALRSARALLSRVRAPPATPWPDGGPGHIQKPKTKPDAWNKRGTHCTQHTQWL</sequence>
<evidence type="ECO:0000256" key="1">
    <source>
        <dbReference type="SAM" id="MobiDB-lite"/>
    </source>
</evidence>
<proteinExistence type="predicted"/>
<organism evidence="2 3">
    <name type="scientific">Plakobranchus ocellatus</name>
    <dbReference type="NCBI Taxonomy" id="259542"/>
    <lineage>
        <taxon>Eukaryota</taxon>
        <taxon>Metazoa</taxon>
        <taxon>Spiralia</taxon>
        <taxon>Lophotrochozoa</taxon>
        <taxon>Mollusca</taxon>
        <taxon>Gastropoda</taxon>
        <taxon>Heterobranchia</taxon>
        <taxon>Euthyneura</taxon>
        <taxon>Panpulmonata</taxon>
        <taxon>Sacoglossa</taxon>
        <taxon>Placobranchoidea</taxon>
        <taxon>Plakobranchidae</taxon>
        <taxon>Plakobranchus</taxon>
    </lineage>
</organism>
<protein>
    <submittedName>
        <fullName evidence="2">Uncharacterized protein</fullName>
    </submittedName>
</protein>
<name>A0AAV3ZJT8_9GAST</name>
<comment type="caution">
    <text evidence="2">The sequence shown here is derived from an EMBL/GenBank/DDBJ whole genome shotgun (WGS) entry which is preliminary data.</text>
</comment>
<dbReference type="Proteomes" id="UP000735302">
    <property type="component" value="Unassembled WGS sequence"/>
</dbReference>
<dbReference type="EMBL" id="BLXT01002664">
    <property type="protein sequence ID" value="GFN96225.1"/>
    <property type="molecule type" value="Genomic_DNA"/>
</dbReference>
<evidence type="ECO:0000313" key="3">
    <source>
        <dbReference type="Proteomes" id="UP000735302"/>
    </source>
</evidence>
<evidence type="ECO:0000313" key="2">
    <source>
        <dbReference type="EMBL" id="GFN96225.1"/>
    </source>
</evidence>
<dbReference type="AlphaFoldDB" id="A0AAV3ZJT8"/>